<dbReference type="Proteomes" id="UP000005540">
    <property type="component" value="Unassembled WGS sequence"/>
</dbReference>
<comment type="caution">
    <text evidence="2">The sequence shown here is derived from an EMBL/GenBank/DDBJ whole genome shotgun (WGS) entry which is preliminary data.</text>
</comment>
<reference evidence="2 3" key="1">
    <citation type="submission" date="2009-04" db="EMBL/GenBank/DDBJ databases">
        <authorList>
            <person name="Reysenbach A.-L."/>
            <person name="Heidelberg J.F."/>
            <person name="Nelson W.C."/>
        </authorList>
    </citation>
    <scope>NUCLEOTIDE SEQUENCE [LARGE SCALE GENOMIC DNA]</scope>
    <source>
        <strain evidence="2 3">SS-5</strain>
    </source>
</reference>
<dbReference type="InterPro" id="IPR006171">
    <property type="entry name" value="TOPRIM_dom"/>
</dbReference>
<dbReference type="OrthoDB" id="14353at2"/>
<evidence type="ECO:0000313" key="2">
    <source>
        <dbReference type="EMBL" id="EEP60840.1"/>
    </source>
</evidence>
<dbReference type="Pfam" id="PF13155">
    <property type="entry name" value="Toprim_2"/>
    <property type="match status" value="1"/>
</dbReference>
<organism evidence="2 3">
    <name type="scientific">Sulfurihydrogenibium yellowstonense SS-5</name>
    <dbReference type="NCBI Taxonomy" id="432331"/>
    <lineage>
        <taxon>Bacteria</taxon>
        <taxon>Pseudomonadati</taxon>
        <taxon>Aquificota</taxon>
        <taxon>Aquificia</taxon>
        <taxon>Aquificales</taxon>
        <taxon>Hydrogenothermaceae</taxon>
        <taxon>Sulfurihydrogenibium</taxon>
    </lineage>
</organism>
<sequence>MSELQSFEDWKEKLREESIKSDVCVLVEGINDLRKLSNYGIQNIIVLKGQRFYDVAEKILEKYNKVIILFDLDKHGNKMVQQFKKILENEGIEVDLSFREFLKGLNIEEIENLP</sequence>
<evidence type="ECO:0000313" key="3">
    <source>
        <dbReference type="Proteomes" id="UP000005540"/>
    </source>
</evidence>
<dbReference type="PANTHER" id="PTHR39964:SF2">
    <property type="entry name" value="UPF0292 PROTEIN MJ1624"/>
    <property type="match status" value="1"/>
</dbReference>
<dbReference type="RefSeq" id="WP_007546373.1">
    <property type="nucleotide sequence ID" value="NZ_ABZS01000048.1"/>
</dbReference>
<dbReference type="SUPFAM" id="SSF110455">
    <property type="entry name" value="Toprim domain"/>
    <property type="match status" value="1"/>
</dbReference>
<dbReference type="EMBL" id="ABZS01000048">
    <property type="protein sequence ID" value="EEP60840.1"/>
    <property type="molecule type" value="Genomic_DNA"/>
</dbReference>
<proteinExistence type="predicted"/>
<feature type="domain" description="Toprim" evidence="1">
    <location>
        <begin position="22"/>
        <end position="92"/>
    </location>
</feature>
<name>C4FJA4_9AQUI</name>
<accession>C4FJA4</accession>
<protein>
    <submittedName>
        <fullName evidence="2">Putative toprim domain protein</fullName>
    </submittedName>
</protein>
<dbReference type="Gene3D" id="3.40.1360.10">
    <property type="match status" value="1"/>
</dbReference>
<dbReference type="SMART" id="SM00493">
    <property type="entry name" value="TOPRIM"/>
    <property type="match status" value="1"/>
</dbReference>
<dbReference type="AlphaFoldDB" id="C4FJA4"/>
<keyword evidence="3" id="KW-1185">Reference proteome</keyword>
<dbReference type="PANTHER" id="PTHR39964">
    <property type="entry name" value="UPF0292 PROTEIN TK1411"/>
    <property type="match status" value="1"/>
</dbReference>
<gene>
    <name evidence="2" type="ORF">SULYE_0646</name>
</gene>
<evidence type="ECO:0000259" key="1">
    <source>
        <dbReference type="SMART" id="SM00493"/>
    </source>
</evidence>